<reference evidence="2" key="1">
    <citation type="submission" date="2023-12" db="EMBL/GenBank/DDBJ databases">
        <title>Genome assembly of Anisodus tanguticus.</title>
        <authorList>
            <person name="Wang Y.-J."/>
        </authorList>
    </citation>
    <scope>NUCLEOTIDE SEQUENCE</scope>
    <source>
        <strain evidence="2">KB-2021</strain>
        <tissue evidence="2">Leaf</tissue>
    </source>
</reference>
<dbReference type="Proteomes" id="UP001291623">
    <property type="component" value="Unassembled WGS sequence"/>
</dbReference>
<sequence length="291" mass="33243">MAKPAVNFSTKTILKLWLQIASLPFLDTHIHTESDIANSQDEAKANLLSIAEGTSYNNLAYNFVIDSDKDVNITNNSLTDENKVKGESNEDNSEGDIQTGKDGNSKEDIIIKDHKYDGMNGSIDRIHIASYCFYHVFKKKRCYVFKGKDYCYISTTTILGELEDDEIKEDNESLMAKEESDSKYIPTLMAKFDSDFENDNYEITLLKKELHSYLLEESRVLQVSFVSYFDAKSVFGEIGIVRRLFERVRRLRAPIKRHVETMNPILDVLVGLNGLIKDGKWDNKSVPLIVR</sequence>
<gene>
    <name evidence="2" type="ORF">RND71_008288</name>
</gene>
<dbReference type="EMBL" id="JAVYJV010000004">
    <property type="protein sequence ID" value="KAK4372904.1"/>
    <property type="molecule type" value="Genomic_DNA"/>
</dbReference>
<comment type="caution">
    <text evidence="2">The sequence shown here is derived from an EMBL/GenBank/DDBJ whole genome shotgun (WGS) entry which is preliminary data.</text>
</comment>
<proteinExistence type="predicted"/>
<evidence type="ECO:0000256" key="1">
    <source>
        <dbReference type="SAM" id="MobiDB-lite"/>
    </source>
</evidence>
<feature type="region of interest" description="Disordered" evidence="1">
    <location>
        <begin position="76"/>
        <end position="104"/>
    </location>
</feature>
<organism evidence="2 3">
    <name type="scientific">Anisodus tanguticus</name>
    <dbReference type="NCBI Taxonomy" id="243964"/>
    <lineage>
        <taxon>Eukaryota</taxon>
        <taxon>Viridiplantae</taxon>
        <taxon>Streptophyta</taxon>
        <taxon>Embryophyta</taxon>
        <taxon>Tracheophyta</taxon>
        <taxon>Spermatophyta</taxon>
        <taxon>Magnoliopsida</taxon>
        <taxon>eudicotyledons</taxon>
        <taxon>Gunneridae</taxon>
        <taxon>Pentapetalae</taxon>
        <taxon>asterids</taxon>
        <taxon>lamiids</taxon>
        <taxon>Solanales</taxon>
        <taxon>Solanaceae</taxon>
        <taxon>Solanoideae</taxon>
        <taxon>Hyoscyameae</taxon>
        <taxon>Anisodus</taxon>
    </lineage>
</organism>
<accession>A0AAE1SNE3</accession>
<dbReference type="AlphaFoldDB" id="A0AAE1SNE3"/>
<evidence type="ECO:0000313" key="3">
    <source>
        <dbReference type="Proteomes" id="UP001291623"/>
    </source>
</evidence>
<evidence type="ECO:0000313" key="2">
    <source>
        <dbReference type="EMBL" id="KAK4372904.1"/>
    </source>
</evidence>
<keyword evidence="3" id="KW-1185">Reference proteome</keyword>
<protein>
    <submittedName>
        <fullName evidence="2">Uncharacterized protein</fullName>
    </submittedName>
</protein>
<name>A0AAE1SNE3_9SOLA</name>